<reference evidence="10 13" key="4">
    <citation type="submission" date="2018-08" db="EMBL/GenBank/DDBJ databases">
        <title>A genome reference for cultivated species of the human gut microbiota.</title>
        <authorList>
            <person name="Zou Y."/>
            <person name="Xue W."/>
            <person name="Luo G."/>
        </authorList>
    </citation>
    <scope>NUCLEOTIDE SEQUENCE [LARGE SCALE GENOMIC DNA]</scope>
    <source>
        <strain evidence="10 13">AF04-46</strain>
    </source>
</reference>
<evidence type="ECO:0000313" key="19">
    <source>
        <dbReference type="Proteomes" id="UP000460135"/>
    </source>
</evidence>
<evidence type="ECO:0000313" key="12">
    <source>
        <dbReference type="Proteomes" id="UP000183670"/>
    </source>
</evidence>
<dbReference type="PATRIC" id="fig|28116.10.peg.5051"/>
<dbReference type="InterPro" id="IPR014191">
    <property type="entry name" value="Anaer_RNR_activator"/>
</dbReference>
<gene>
    <name evidence="3" type="primary">nrdG</name>
    <name evidence="10" type="ORF">DWV35_11875</name>
    <name evidence="9" type="ORF">DYI28_28100</name>
    <name evidence="6" type="ORF">F3B53_21860</name>
    <name evidence="4" type="ORF">F3B85_15170</name>
    <name evidence="5" type="ORF">F3B98_22230</name>
    <name evidence="3" type="ORF">F3D71_20940</name>
    <name evidence="2" type="ORF">F3F25_17415</name>
    <name evidence="1" type="ORF">F3F51_15895</name>
    <name evidence="7" type="ORF">PO240_12980</name>
    <name evidence="8" type="ORF">PO382_12635</name>
    <name evidence="11" type="ORF">SAMN05192581_106214</name>
</gene>
<accession>A0A139KMH1</accession>
<dbReference type="EMBL" id="VWFC01000036">
    <property type="protein sequence ID" value="KAB1321406.1"/>
    <property type="molecule type" value="Genomic_DNA"/>
</dbReference>
<dbReference type="EMBL" id="VWGP01000010">
    <property type="protein sequence ID" value="KAA4535199.1"/>
    <property type="molecule type" value="Genomic_DNA"/>
</dbReference>
<dbReference type="Proteomes" id="UP000318823">
    <property type="component" value="Chromosome"/>
</dbReference>
<evidence type="ECO:0000313" key="3">
    <source>
        <dbReference type="EMBL" id="KAA3944023.1"/>
    </source>
</evidence>
<dbReference type="Proteomes" id="UP000365824">
    <property type="component" value="Unassembled WGS sequence"/>
</dbReference>
<dbReference type="Proteomes" id="UP000375690">
    <property type="component" value="Unassembled WGS sequence"/>
</dbReference>
<evidence type="ECO:0000313" key="7">
    <source>
        <dbReference type="EMBL" id="MDC2408787.1"/>
    </source>
</evidence>
<dbReference type="EMBL" id="QSBI01000013">
    <property type="protein sequence ID" value="RGX09768.1"/>
    <property type="molecule type" value="Genomic_DNA"/>
</dbReference>
<dbReference type="GeneID" id="29452061"/>
<sequence length="161" mass="18101">MLRYADYDIVFQEIPDEVTLAINLSNCPNHCKGCHSAYLMEDVGEPLTEESLSTLLGKYGKAITCVCFMGGDASPAEVEQLAAFLHKQTITPVKVGWYSGKSKLPEHFDVSHFQYIKLGPYIESLGGLKSETTNQRLYHIENGIMEDITYRFLPHHSKKIS</sequence>
<evidence type="ECO:0000313" key="6">
    <source>
        <dbReference type="EMBL" id="KAB1321406.1"/>
    </source>
</evidence>
<dbReference type="Proteomes" id="UP000323717">
    <property type="component" value="Unassembled WGS sequence"/>
</dbReference>
<protein>
    <submittedName>
        <fullName evidence="3">Anaerobic ribonucleoside-triphosphate reductase activating protein</fullName>
    </submittedName>
</protein>
<dbReference type="EMBL" id="VWLE01000387">
    <property type="protein sequence ID" value="KAA3944023.1"/>
    <property type="molecule type" value="Genomic_DNA"/>
</dbReference>
<evidence type="ECO:0000313" key="4">
    <source>
        <dbReference type="EMBL" id="KAA4535199.1"/>
    </source>
</evidence>
<reference evidence="11 12" key="1">
    <citation type="submission" date="2016-10" db="EMBL/GenBank/DDBJ databases">
        <authorList>
            <person name="de Groot N.N."/>
        </authorList>
    </citation>
    <scope>NUCLEOTIDE SEQUENCE [LARGE SCALE GENOMIC DNA]</scope>
    <source>
        <strain evidence="11 12">NLAE-zl-C500</strain>
    </source>
</reference>
<evidence type="ECO:0000313" key="5">
    <source>
        <dbReference type="EMBL" id="KAA4661645.1"/>
    </source>
</evidence>
<dbReference type="Proteomes" id="UP000286031">
    <property type="component" value="Unassembled WGS sequence"/>
</dbReference>
<dbReference type="EMBL" id="VWFO01000038">
    <property type="protein sequence ID" value="KAA4661645.1"/>
    <property type="molecule type" value="Genomic_DNA"/>
</dbReference>
<evidence type="ECO:0000313" key="1">
    <source>
        <dbReference type="EMBL" id="KAA3803367.1"/>
    </source>
</evidence>
<dbReference type="AlphaFoldDB" id="A0A139KMH1"/>
<name>A0A139KMH1_BACOV</name>
<evidence type="ECO:0000313" key="15">
    <source>
        <dbReference type="Proteomes" id="UP000323717"/>
    </source>
</evidence>
<reference evidence="9" key="3">
    <citation type="journal article" date="2018" name="Nature">
        <title>Human gut bacteria contain acquired interbacterial defence systems.</title>
        <authorList>
            <person name="Ross B.D."/>
            <person name="Verster A.J."/>
            <person name="Radey M.C."/>
            <person name="Schmidtke D.T."/>
            <person name="Pope C.E."/>
            <person name="Hoffman L.R."/>
            <person name="Hajjar A."/>
            <person name="Peterson S.B."/>
            <person name="Borenstein E."/>
            <person name="Mougous J."/>
        </authorList>
    </citation>
    <scope>NUCLEOTIDE SEQUENCE</scope>
    <source>
        <strain evidence="9">3725 D1 iv</strain>
    </source>
</reference>
<dbReference type="Proteomes" id="UP000435985">
    <property type="component" value="Unassembled WGS sequence"/>
</dbReference>
<organism evidence="3 15">
    <name type="scientific">Bacteroides ovatus</name>
    <dbReference type="NCBI Taxonomy" id="28116"/>
    <lineage>
        <taxon>Bacteria</taxon>
        <taxon>Pseudomonadati</taxon>
        <taxon>Bacteroidota</taxon>
        <taxon>Bacteroidia</taxon>
        <taxon>Bacteroidales</taxon>
        <taxon>Bacteroidaceae</taxon>
        <taxon>Bacteroides</taxon>
    </lineage>
</organism>
<evidence type="ECO:0000313" key="18">
    <source>
        <dbReference type="Proteomes" id="UP000435985"/>
    </source>
</evidence>
<dbReference type="EMBL" id="CP041395">
    <property type="protein sequence ID" value="QDM12257.1"/>
    <property type="molecule type" value="Genomic_DNA"/>
</dbReference>
<dbReference type="NCBIfam" id="TIGR02826">
    <property type="entry name" value="RNR_activ_nrdG3"/>
    <property type="match status" value="1"/>
</dbReference>
<proteinExistence type="predicted"/>
<dbReference type="Proteomes" id="UP001214017">
    <property type="component" value="Unassembled WGS sequence"/>
</dbReference>
<reference evidence="9" key="6">
    <citation type="submission" date="2019-07" db="EMBL/GenBank/DDBJ databases">
        <authorList>
            <person name="Ross B.D."/>
            <person name="Verster A.J."/>
            <person name="Radey M.C."/>
            <person name="Schmidtke D.T."/>
            <person name="Pope C.E."/>
            <person name="Hoffman L.R."/>
            <person name="Hajjar A."/>
            <person name="Peterson S.B."/>
            <person name="Borenstein E."/>
            <person name="Mougous J.D."/>
        </authorList>
    </citation>
    <scope>NUCLEOTIDE SEQUENCE</scope>
    <source>
        <strain evidence="9">3725 D1 iv</strain>
    </source>
</reference>
<dbReference type="EMBL" id="JAQNZF010000014">
    <property type="protein sequence ID" value="MDC2743069.1"/>
    <property type="molecule type" value="Genomic_DNA"/>
</dbReference>
<dbReference type="Proteomes" id="UP001219389">
    <property type="component" value="Unassembled WGS sequence"/>
</dbReference>
<evidence type="ECO:0000313" key="10">
    <source>
        <dbReference type="EMBL" id="RGX09768.1"/>
    </source>
</evidence>
<dbReference type="EMBL" id="JAQNWR010000008">
    <property type="protein sequence ID" value="MDC2408787.1"/>
    <property type="molecule type" value="Genomic_DNA"/>
</dbReference>
<evidence type="ECO:0000313" key="16">
    <source>
        <dbReference type="Proteomes" id="UP000365824"/>
    </source>
</evidence>
<dbReference type="EMBL" id="FMYE01000062">
    <property type="protein sequence ID" value="SDB79134.1"/>
    <property type="molecule type" value="Genomic_DNA"/>
</dbReference>
<evidence type="ECO:0000313" key="13">
    <source>
        <dbReference type="Proteomes" id="UP000286031"/>
    </source>
</evidence>
<dbReference type="STRING" id="28116.Bovatus_01431"/>
<evidence type="ECO:0000313" key="11">
    <source>
        <dbReference type="EMBL" id="SDB79134.1"/>
    </source>
</evidence>
<dbReference type="Proteomes" id="UP000478493">
    <property type="component" value="Unassembled WGS sequence"/>
</dbReference>
<dbReference type="Proteomes" id="UP000460135">
    <property type="component" value="Unassembled WGS sequence"/>
</dbReference>
<evidence type="ECO:0000313" key="9">
    <source>
        <dbReference type="EMBL" id="QDM12257.1"/>
    </source>
</evidence>
<evidence type="ECO:0000313" key="17">
    <source>
        <dbReference type="Proteomes" id="UP000375690"/>
    </source>
</evidence>
<reference evidence="7" key="7">
    <citation type="submission" date="2022-10" db="EMBL/GenBank/DDBJ databases">
        <title>Human gut microbiome strain richness.</title>
        <authorList>
            <person name="Chen-Liaw A."/>
        </authorList>
    </citation>
    <scope>NUCLEOTIDE SEQUENCE</scope>
    <source>
        <strain evidence="8">BSD2780120875st1_E1_BSD2780120875_150330</strain>
        <strain evidence="7">F7_m1001271B151109d0_201107</strain>
    </source>
</reference>
<evidence type="ECO:0000313" key="20">
    <source>
        <dbReference type="Proteomes" id="UP000478493"/>
    </source>
</evidence>
<evidence type="ECO:0000313" key="2">
    <source>
        <dbReference type="EMBL" id="KAA3926511.1"/>
    </source>
</evidence>
<dbReference type="EMBL" id="VWLX01000011">
    <property type="protein sequence ID" value="KAA3803367.1"/>
    <property type="molecule type" value="Genomic_DNA"/>
</dbReference>
<reference evidence="15 16" key="5">
    <citation type="journal article" date="2019" name="Nat. Med.">
        <title>A library of human gut bacterial isolates paired with longitudinal multiomics data enables mechanistic microbiome research.</title>
        <authorList>
            <person name="Poyet M."/>
            <person name="Groussin M."/>
            <person name="Gibbons S.M."/>
            <person name="Avila-Pacheco J."/>
            <person name="Jiang X."/>
            <person name="Kearney S.M."/>
            <person name="Perrotta A.R."/>
            <person name="Berdy B."/>
            <person name="Zhao S."/>
            <person name="Lieberman T.D."/>
            <person name="Swanson P.K."/>
            <person name="Smith M."/>
            <person name="Roesemann S."/>
            <person name="Alexander J.E."/>
            <person name="Rich S.A."/>
            <person name="Livny J."/>
            <person name="Vlamakis H."/>
            <person name="Clish C."/>
            <person name="Bullock K."/>
            <person name="Deik A."/>
            <person name="Scott J."/>
            <person name="Pierce K.A."/>
            <person name="Xavier R.J."/>
            <person name="Alm E.J."/>
        </authorList>
    </citation>
    <scope>NUCLEOTIDE SEQUENCE [LARGE SCALE GENOMIC DNA]</scope>
    <source>
        <strain evidence="5 18">BIOML-A14</strain>
        <strain evidence="2 16">BIOML-A160</strain>
        <strain evidence="3 15">BIOML-A163</strain>
        <strain evidence="1 19">BIOML-A183</strain>
        <strain evidence="6 17">BIOML-A2</strain>
        <strain evidence="4 20">BIOML-A41</strain>
    </source>
</reference>
<dbReference type="KEGG" id="boa:Bovatus_01431"/>
<evidence type="ECO:0000313" key="14">
    <source>
        <dbReference type="Proteomes" id="UP000318823"/>
    </source>
</evidence>
<dbReference type="EMBL" id="VWLB01000030">
    <property type="protein sequence ID" value="KAA3926511.1"/>
    <property type="molecule type" value="Genomic_DNA"/>
</dbReference>
<dbReference type="RefSeq" id="WP_004297064.1">
    <property type="nucleotide sequence ID" value="NZ_BAABYJ010000001.1"/>
</dbReference>
<evidence type="ECO:0000313" key="8">
    <source>
        <dbReference type="EMBL" id="MDC2743069.1"/>
    </source>
</evidence>
<dbReference type="Proteomes" id="UP000183670">
    <property type="component" value="Unassembled WGS sequence"/>
</dbReference>
<reference evidence="14" key="2">
    <citation type="journal article" date="2018" name="J. Anim. Genet.">
        <title>Acquired interbacterial defense systems protect against interspecies antagonism in the human gut microbiome.</title>
        <authorList>
            <person name="Ross B.D."/>
            <person name="Verster A.J."/>
            <person name="Radey M.C."/>
            <person name="Schmidtke D.T."/>
            <person name="Pope C.E."/>
            <person name="Hoffman L.R."/>
            <person name="Hajjar A."/>
            <person name="Peterson S.B."/>
            <person name="Borenstein E."/>
            <person name="Mougous J."/>
        </authorList>
    </citation>
    <scope>NUCLEOTIDE SEQUENCE [LARGE SCALE GENOMIC DNA]</scope>
    <source>
        <strain evidence="14">3725 D1 iv</strain>
    </source>
</reference>